<accession>A0A081AF99</accession>
<sequence length="38" mass="4463">MGLKMLPYHMREVRAELVEHRDSTANSQFVQEKCALFP</sequence>
<gene>
    <name evidence="1" type="ORF">F444_07256</name>
</gene>
<dbReference type="Proteomes" id="UP000028582">
    <property type="component" value="Unassembled WGS sequence"/>
</dbReference>
<reference evidence="1 2" key="1">
    <citation type="submission" date="2013-11" db="EMBL/GenBank/DDBJ databases">
        <title>The Genome Sequence of Phytophthora parasitica P1976.</title>
        <authorList>
            <consortium name="The Broad Institute Genomics Platform"/>
            <person name="Russ C."/>
            <person name="Tyler B."/>
            <person name="Panabieres F."/>
            <person name="Shan W."/>
            <person name="Tripathy S."/>
            <person name="Grunwald N."/>
            <person name="Machado M."/>
            <person name="Johnson C.S."/>
            <person name="Walker B."/>
            <person name="Young S."/>
            <person name="Zeng Q."/>
            <person name="Gargeya S."/>
            <person name="Fitzgerald M."/>
            <person name="Haas B."/>
            <person name="Abouelleil A."/>
            <person name="Allen A.W."/>
            <person name="Alvarado L."/>
            <person name="Arachchi H.M."/>
            <person name="Berlin A.M."/>
            <person name="Chapman S.B."/>
            <person name="Gainer-Dewar J."/>
            <person name="Goldberg J."/>
            <person name="Griggs A."/>
            <person name="Gujja S."/>
            <person name="Hansen M."/>
            <person name="Howarth C."/>
            <person name="Imamovic A."/>
            <person name="Ireland A."/>
            <person name="Larimer J."/>
            <person name="McCowan C."/>
            <person name="Murphy C."/>
            <person name="Pearson M."/>
            <person name="Poon T.W."/>
            <person name="Priest M."/>
            <person name="Roberts A."/>
            <person name="Saif S."/>
            <person name="Shea T."/>
            <person name="Sisk P."/>
            <person name="Sykes S."/>
            <person name="Wortman J."/>
            <person name="Nusbaum C."/>
            <person name="Birren B."/>
        </authorList>
    </citation>
    <scope>NUCLEOTIDE SEQUENCE [LARGE SCALE GENOMIC DNA]</scope>
    <source>
        <strain evidence="1 2">P1976</strain>
    </source>
</reference>
<organism evidence="1 2">
    <name type="scientific">Phytophthora nicotianae P1976</name>
    <dbReference type="NCBI Taxonomy" id="1317066"/>
    <lineage>
        <taxon>Eukaryota</taxon>
        <taxon>Sar</taxon>
        <taxon>Stramenopiles</taxon>
        <taxon>Oomycota</taxon>
        <taxon>Peronosporomycetes</taxon>
        <taxon>Peronosporales</taxon>
        <taxon>Peronosporaceae</taxon>
        <taxon>Phytophthora</taxon>
    </lineage>
</organism>
<dbReference type="EMBL" id="ANJA01001338">
    <property type="protein sequence ID" value="ETO77560.1"/>
    <property type="molecule type" value="Genomic_DNA"/>
</dbReference>
<name>A0A081AF99_PHYNI</name>
<comment type="caution">
    <text evidence="1">The sequence shown here is derived from an EMBL/GenBank/DDBJ whole genome shotgun (WGS) entry which is preliminary data.</text>
</comment>
<evidence type="ECO:0000313" key="2">
    <source>
        <dbReference type="Proteomes" id="UP000028582"/>
    </source>
</evidence>
<proteinExistence type="predicted"/>
<dbReference type="AlphaFoldDB" id="A0A081AF99"/>
<protein>
    <submittedName>
        <fullName evidence="1">Uncharacterized protein</fullName>
    </submittedName>
</protein>
<evidence type="ECO:0000313" key="1">
    <source>
        <dbReference type="EMBL" id="ETO77560.1"/>
    </source>
</evidence>